<name>A0A183LD76_9TREM</name>
<dbReference type="AlphaFoldDB" id="A0A183LD76"/>
<evidence type="ECO:0000313" key="2">
    <source>
        <dbReference type="Proteomes" id="UP000277204"/>
    </source>
</evidence>
<keyword evidence="2" id="KW-1185">Reference proteome</keyword>
<dbReference type="STRING" id="48269.A0A183LD76"/>
<protein>
    <submittedName>
        <fullName evidence="1">Uncharacterized protein</fullName>
    </submittedName>
</protein>
<gene>
    <name evidence="1" type="ORF">SMRZ_LOCUS1751</name>
</gene>
<dbReference type="EMBL" id="UZAI01000410">
    <property type="protein sequence ID" value="VDO52768.1"/>
    <property type="molecule type" value="Genomic_DNA"/>
</dbReference>
<proteinExistence type="predicted"/>
<accession>A0A183LD76</accession>
<dbReference type="Proteomes" id="UP000277204">
    <property type="component" value="Unassembled WGS sequence"/>
</dbReference>
<evidence type="ECO:0000313" key="1">
    <source>
        <dbReference type="EMBL" id="VDO52768.1"/>
    </source>
</evidence>
<reference evidence="1 2" key="1">
    <citation type="submission" date="2018-11" db="EMBL/GenBank/DDBJ databases">
        <authorList>
            <consortium name="Pathogen Informatics"/>
        </authorList>
    </citation>
    <scope>NUCLEOTIDE SEQUENCE [LARGE SCALE GENOMIC DNA]</scope>
    <source>
        <strain evidence="1 2">Zambia</strain>
    </source>
</reference>
<sequence>MISRQIDKVIMDRLPLGPMLAKTRMLDLEQTKSKEEIKKTVFCFGKSDLYLVYHTTIWYPTWHFSFWDKKDEQPTDWPKYAEHLEHCVDDVRRVASDVHRGLVQNVLVSKKNVCYLVL</sequence>
<organism evidence="1 2">
    <name type="scientific">Schistosoma margrebowiei</name>
    <dbReference type="NCBI Taxonomy" id="48269"/>
    <lineage>
        <taxon>Eukaryota</taxon>
        <taxon>Metazoa</taxon>
        <taxon>Spiralia</taxon>
        <taxon>Lophotrochozoa</taxon>
        <taxon>Platyhelminthes</taxon>
        <taxon>Trematoda</taxon>
        <taxon>Digenea</taxon>
        <taxon>Strigeidida</taxon>
        <taxon>Schistosomatoidea</taxon>
        <taxon>Schistosomatidae</taxon>
        <taxon>Schistosoma</taxon>
    </lineage>
</organism>